<accession>A0A0P1AKY6</accession>
<proteinExistence type="predicted"/>
<dbReference type="Proteomes" id="UP000054928">
    <property type="component" value="Unassembled WGS sequence"/>
</dbReference>
<dbReference type="EMBL" id="CCYD01000610">
    <property type="protein sequence ID" value="CEG41932.1"/>
    <property type="molecule type" value="Genomic_DNA"/>
</dbReference>
<name>A0A0P1AKY6_PLAHL</name>
<evidence type="ECO:0000313" key="1">
    <source>
        <dbReference type="EMBL" id="CEG41932.1"/>
    </source>
</evidence>
<protein>
    <submittedName>
        <fullName evidence="1">Uncharacterized protein</fullName>
    </submittedName>
</protein>
<evidence type="ECO:0000313" key="2">
    <source>
        <dbReference type="Proteomes" id="UP000054928"/>
    </source>
</evidence>
<dbReference type="RefSeq" id="XP_024578301.1">
    <property type="nucleotide sequence ID" value="XM_024727755.1"/>
</dbReference>
<dbReference type="GeneID" id="36407299"/>
<keyword evidence="2" id="KW-1185">Reference proteome</keyword>
<organism evidence="1 2">
    <name type="scientific">Plasmopara halstedii</name>
    <name type="common">Downy mildew of sunflower</name>
    <dbReference type="NCBI Taxonomy" id="4781"/>
    <lineage>
        <taxon>Eukaryota</taxon>
        <taxon>Sar</taxon>
        <taxon>Stramenopiles</taxon>
        <taxon>Oomycota</taxon>
        <taxon>Peronosporomycetes</taxon>
        <taxon>Peronosporales</taxon>
        <taxon>Peronosporaceae</taxon>
        <taxon>Plasmopara</taxon>
    </lineage>
</organism>
<dbReference type="AlphaFoldDB" id="A0A0P1AKY6"/>
<reference evidence="2" key="1">
    <citation type="submission" date="2014-09" db="EMBL/GenBank/DDBJ databases">
        <authorList>
            <person name="Sharma Rahul"/>
            <person name="Thines Marco"/>
        </authorList>
    </citation>
    <scope>NUCLEOTIDE SEQUENCE [LARGE SCALE GENOMIC DNA]</scope>
</reference>
<sequence length="59" mass="6481">MRPPITAKLNTFCYKYSIGVFIKKPPRGVGLNCTHMKLPCAADVALNVYVALKADRTAI</sequence>